<reference evidence="5" key="1">
    <citation type="submission" date="2023-03" db="EMBL/GenBank/DDBJ databases">
        <title>Chromosome-level genomes of two armyworms, Mythimna separata and Mythimna loreyi, provide insights into the biosynthesis and reception of sex pheromones.</title>
        <authorList>
            <person name="Zhao H."/>
        </authorList>
    </citation>
    <scope>NUCLEOTIDE SEQUENCE</scope>
    <source>
        <strain evidence="5">BeijingLab</strain>
        <tissue evidence="5">Pupa</tissue>
    </source>
</reference>
<evidence type="ECO:0000259" key="4">
    <source>
        <dbReference type="Pfam" id="PF08212"/>
    </source>
</evidence>
<accession>A0AAD7Z039</accession>
<dbReference type="GO" id="GO:0006629">
    <property type="term" value="P:lipid metabolic process"/>
    <property type="evidence" value="ECO:0007669"/>
    <property type="project" value="TreeGrafter"/>
</dbReference>
<evidence type="ECO:0000256" key="1">
    <source>
        <dbReference type="ARBA" id="ARBA00023157"/>
    </source>
</evidence>
<name>A0AAD7Z039_MYTSE</name>
<dbReference type="EMBL" id="JARGEI010000002">
    <property type="protein sequence ID" value="KAJ8735333.1"/>
    <property type="molecule type" value="Genomic_DNA"/>
</dbReference>
<feature type="region of interest" description="Disordered" evidence="2">
    <location>
        <begin position="68"/>
        <end position="88"/>
    </location>
</feature>
<dbReference type="Proteomes" id="UP001231518">
    <property type="component" value="Chromosome 2"/>
</dbReference>
<dbReference type="SUPFAM" id="SSF50814">
    <property type="entry name" value="Lipocalins"/>
    <property type="match status" value="1"/>
</dbReference>
<feature type="chain" id="PRO_5042040899" description="Lipocalin/cytosolic fatty-acid binding domain-containing protein" evidence="3">
    <location>
        <begin position="20"/>
        <end position="311"/>
    </location>
</feature>
<feature type="compositionally biased region" description="Polar residues" evidence="2">
    <location>
        <begin position="68"/>
        <end position="78"/>
    </location>
</feature>
<dbReference type="PANTHER" id="PTHR10612:SF34">
    <property type="entry name" value="APOLIPOPROTEIN D"/>
    <property type="match status" value="1"/>
</dbReference>
<feature type="signal peptide" evidence="3">
    <location>
        <begin position="1"/>
        <end position="19"/>
    </location>
</feature>
<evidence type="ECO:0000313" key="5">
    <source>
        <dbReference type="EMBL" id="KAJ8735333.1"/>
    </source>
</evidence>
<evidence type="ECO:0000313" key="6">
    <source>
        <dbReference type="Proteomes" id="UP001231518"/>
    </source>
</evidence>
<dbReference type="AlphaFoldDB" id="A0AAD7Z039"/>
<sequence>MAKGTGLIILVRLILSAHSRPLSHYCPMRGLLAAGFPPPGPIRPSLVNLHPPDSSGGSISTPGLVWTSSQHGPLSTRTPDLKPSSVPDLREAGLQETPRSQSKVVPKYSTACFNIKMSVLRAIAVFLCGFLTLRLCRAQIIMPGSCPDMKVMENFDASRYLGKWYEAEKYFFLFEFGGKCITADYSLRKDGVVGVVNKQINILSGSQSEIQGQATQVSKSDGAKLAVAFPSLPVNIEAPYWVIKTDYETYSVVWSCYEFGLFHTVNAWILTRERNPPVAVLEKAYSILDKNKISRAFLMRTNQRDCAEAAN</sequence>
<dbReference type="GO" id="GO:0005737">
    <property type="term" value="C:cytoplasm"/>
    <property type="evidence" value="ECO:0007669"/>
    <property type="project" value="TreeGrafter"/>
</dbReference>
<dbReference type="InterPro" id="IPR012674">
    <property type="entry name" value="Calycin"/>
</dbReference>
<keyword evidence="1" id="KW-1015">Disulfide bond</keyword>
<comment type="caution">
    <text evidence="5">The sequence shown here is derived from an EMBL/GenBank/DDBJ whole genome shotgun (WGS) entry which is preliminary data.</text>
</comment>
<dbReference type="InterPro" id="IPR000566">
    <property type="entry name" value="Lipocln_cytosolic_FA-bd_dom"/>
</dbReference>
<protein>
    <recommendedName>
        <fullName evidence="4">Lipocalin/cytosolic fatty-acid binding domain-containing protein</fullName>
    </recommendedName>
</protein>
<dbReference type="CDD" id="cd19437">
    <property type="entry name" value="lipocalin_apoD-like"/>
    <property type="match status" value="1"/>
</dbReference>
<evidence type="ECO:0000256" key="2">
    <source>
        <dbReference type="SAM" id="MobiDB-lite"/>
    </source>
</evidence>
<dbReference type="PRINTS" id="PR01273">
    <property type="entry name" value="INVTBRTCOLOR"/>
</dbReference>
<dbReference type="PANTHER" id="PTHR10612">
    <property type="entry name" value="APOLIPOPROTEIN D"/>
    <property type="match status" value="1"/>
</dbReference>
<proteinExistence type="predicted"/>
<dbReference type="FunFam" id="2.40.128.20:FF:000026">
    <property type="entry name" value="Apolipoprotein D-like Protein"/>
    <property type="match status" value="1"/>
</dbReference>
<dbReference type="Gene3D" id="2.40.128.20">
    <property type="match status" value="1"/>
</dbReference>
<keyword evidence="3" id="KW-0732">Signal</keyword>
<dbReference type="GO" id="GO:0000302">
    <property type="term" value="P:response to reactive oxygen species"/>
    <property type="evidence" value="ECO:0007669"/>
    <property type="project" value="TreeGrafter"/>
</dbReference>
<dbReference type="GO" id="GO:0031409">
    <property type="term" value="F:pigment binding"/>
    <property type="evidence" value="ECO:0007669"/>
    <property type="project" value="InterPro"/>
</dbReference>
<evidence type="ECO:0000256" key="3">
    <source>
        <dbReference type="SAM" id="SignalP"/>
    </source>
</evidence>
<gene>
    <name evidence="5" type="ORF">PYW07_006953</name>
</gene>
<feature type="domain" description="Lipocalin/cytosolic fatty-acid binding" evidence="4">
    <location>
        <begin position="156"/>
        <end position="283"/>
    </location>
</feature>
<dbReference type="Pfam" id="PF08212">
    <property type="entry name" value="Lipocalin_2"/>
    <property type="match status" value="1"/>
</dbReference>
<dbReference type="PROSITE" id="PS00213">
    <property type="entry name" value="LIPOCALIN"/>
    <property type="match status" value="1"/>
</dbReference>
<organism evidence="5 6">
    <name type="scientific">Mythimna separata</name>
    <name type="common">Oriental armyworm</name>
    <name type="synonym">Pseudaletia separata</name>
    <dbReference type="NCBI Taxonomy" id="271217"/>
    <lineage>
        <taxon>Eukaryota</taxon>
        <taxon>Metazoa</taxon>
        <taxon>Ecdysozoa</taxon>
        <taxon>Arthropoda</taxon>
        <taxon>Hexapoda</taxon>
        <taxon>Insecta</taxon>
        <taxon>Pterygota</taxon>
        <taxon>Neoptera</taxon>
        <taxon>Endopterygota</taxon>
        <taxon>Lepidoptera</taxon>
        <taxon>Glossata</taxon>
        <taxon>Ditrysia</taxon>
        <taxon>Noctuoidea</taxon>
        <taxon>Noctuidae</taxon>
        <taxon>Noctuinae</taxon>
        <taxon>Hadenini</taxon>
        <taxon>Mythimna</taxon>
    </lineage>
</organism>
<dbReference type="InterPro" id="IPR022272">
    <property type="entry name" value="Lipocalin_CS"/>
</dbReference>
<dbReference type="InterPro" id="IPR003057">
    <property type="entry name" value="Invtbrt_color"/>
</dbReference>
<keyword evidence="6" id="KW-1185">Reference proteome</keyword>